<name>A0A0P7AAI6_9HYPO</name>
<evidence type="ECO:0000256" key="2">
    <source>
        <dbReference type="ARBA" id="ARBA00004123"/>
    </source>
</evidence>
<dbReference type="GO" id="GO:0031509">
    <property type="term" value="P:subtelomeric heterochromatin formation"/>
    <property type="evidence" value="ECO:0007669"/>
    <property type="project" value="EnsemblFungi"/>
</dbReference>
<organism evidence="12 13">
    <name type="scientific">Neonectria ditissima</name>
    <dbReference type="NCBI Taxonomy" id="78410"/>
    <lineage>
        <taxon>Eukaryota</taxon>
        <taxon>Fungi</taxon>
        <taxon>Dikarya</taxon>
        <taxon>Ascomycota</taxon>
        <taxon>Pezizomycotina</taxon>
        <taxon>Sordariomycetes</taxon>
        <taxon>Hypocreomycetidae</taxon>
        <taxon>Hypocreales</taxon>
        <taxon>Nectriaceae</taxon>
        <taxon>Neonectria</taxon>
    </lineage>
</organism>
<dbReference type="GO" id="GO:0033554">
    <property type="term" value="P:cellular response to stress"/>
    <property type="evidence" value="ECO:0007669"/>
    <property type="project" value="EnsemblFungi"/>
</dbReference>
<comment type="function">
    <text evidence="1 10">Histone chaperone that facilitates histone deposition and histone exchange and removal during nucleosome assembly and disassembly.</text>
</comment>
<proteinExistence type="inferred from homology"/>
<dbReference type="STRING" id="78410.A0A0P7AAI6"/>
<evidence type="ECO:0000256" key="7">
    <source>
        <dbReference type="ARBA" id="ARBA00023163"/>
    </source>
</evidence>
<dbReference type="InterPro" id="IPR006818">
    <property type="entry name" value="ASF1-like"/>
</dbReference>
<feature type="region of interest" description="Disordered" evidence="11">
    <location>
        <begin position="182"/>
        <end position="279"/>
    </location>
</feature>
<dbReference type="GO" id="GO:0005829">
    <property type="term" value="C:cytosol"/>
    <property type="evidence" value="ECO:0007669"/>
    <property type="project" value="EnsemblFungi"/>
</dbReference>
<evidence type="ECO:0000256" key="9">
    <source>
        <dbReference type="ARBA" id="ARBA00023242"/>
    </source>
</evidence>
<dbReference type="GO" id="GO:0030466">
    <property type="term" value="P:silent mating-type cassette heterochromatin formation"/>
    <property type="evidence" value="ECO:0007669"/>
    <property type="project" value="EnsemblFungi"/>
</dbReference>
<dbReference type="PANTHER" id="PTHR12040">
    <property type="entry name" value="ANTI-SILENCING PROTEIN 1"/>
    <property type="match status" value="1"/>
</dbReference>
<dbReference type="EMBL" id="LKCW01000438">
    <property type="protein sequence ID" value="KPM33984.1"/>
    <property type="molecule type" value="Genomic_DNA"/>
</dbReference>
<keyword evidence="13" id="KW-1185">Reference proteome</keyword>
<dbReference type="GO" id="GO:0006335">
    <property type="term" value="P:DNA replication-dependent chromatin assembly"/>
    <property type="evidence" value="ECO:0007669"/>
    <property type="project" value="EnsemblFungi"/>
</dbReference>
<dbReference type="GO" id="GO:0070775">
    <property type="term" value="C:H3 histone acetyltransferase complex"/>
    <property type="evidence" value="ECO:0007669"/>
    <property type="project" value="EnsemblFungi"/>
</dbReference>
<dbReference type="InterPro" id="IPR036747">
    <property type="entry name" value="ASF1-like_sf"/>
</dbReference>
<evidence type="ECO:0000256" key="11">
    <source>
        <dbReference type="SAM" id="MobiDB-lite"/>
    </source>
</evidence>
<evidence type="ECO:0000313" key="12">
    <source>
        <dbReference type="EMBL" id="KPM33984.1"/>
    </source>
</evidence>
<dbReference type="Gene3D" id="2.60.40.1490">
    <property type="entry name" value="Histone chaperone ASF1-like"/>
    <property type="match status" value="1"/>
</dbReference>
<comment type="subunit">
    <text evidence="4">Interacts with histone H3 and histone H4.</text>
</comment>
<dbReference type="Proteomes" id="UP000050424">
    <property type="component" value="Unassembled WGS sequence"/>
</dbReference>
<keyword evidence="7" id="KW-0804">Transcription</keyword>
<dbReference type="FunFam" id="2.60.40.1490:FF:000001">
    <property type="entry name" value="Histone chaperone ASF1"/>
    <property type="match status" value="1"/>
</dbReference>
<dbReference type="SUPFAM" id="SSF101546">
    <property type="entry name" value="ASF1-like"/>
    <property type="match status" value="1"/>
</dbReference>
<sequence>MSVVSLLGVNVMNNPAKFTDKYEFEITFECLEQLEKDLEWKLTYVGSATSDQYDQELDSLLVGPVPVGVNKFIFEADAPNTTRIPDAEILGVTVVLLTCAYDGREFIRIGYYVNNEYDSEELNTEPPVKPIIERVKRNVLAEKPRVTRFAIKWDSEASAPAEFPPEQPEADLEADGEEYGIEEAEEEAAEEAAVKAETQPGEDSEMVGVENEAEIENGPEEDEMSEDGSVDIEGESEDDLEEEEEVEGEVEGEGAADDAMEVDSAEKPTATSKPVTVVS</sequence>
<comment type="subcellular location">
    <subcellularLocation>
        <location evidence="2 10">Nucleus</location>
    </subcellularLocation>
</comment>
<accession>A0A0P7AAI6</accession>
<dbReference type="InterPro" id="IPR017282">
    <property type="entry name" value="Hist_deposition_Asf1"/>
</dbReference>
<comment type="caution">
    <text evidence="12">The sequence shown here is derived from an EMBL/GenBank/DDBJ whole genome shotgun (WGS) entry which is preliminary data.</text>
</comment>
<keyword evidence="8" id="KW-0143">Chaperone</keyword>
<evidence type="ECO:0000256" key="5">
    <source>
        <dbReference type="ARBA" id="ARBA00022853"/>
    </source>
</evidence>
<dbReference type="AlphaFoldDB" id="A0A0P7AAI6"/>
<dbReference type="Pfam" id="PF04729">
    <property type="entry name" value="ASF1_hist_chap"/>
    <property type="match status" value="1"/>
</dbReference>
<evidence type="ECO:0000256" key="3">
    <source>
        <dbReference type="ARBA" id="ARBA00006051"/>
    </source>
</evidence>
<dbReference type="GO" id="GO:0006334">
    <property type="term" value="P:nucleosome assembly"/>
    <property type="evidence" value="ECO:0007669"/>
    <property type="project" value="InterPro"/>
</dbReference>
<dbReference type="OrthoDB" id="29755at2759"/>
<evidence type="ECO:0000256" key="4">
    <source>
        <dbReference type="ARBA" id="ARBA00011705"/>
    </source>
</evidence>
<dbReference type="GO" id="GO:0010698">
    <property type="term" value="F:acetyltransferase activator activity"/>
    <property type="evidence" value="ECO:0007669"/>
    <property type="project" value="EnsemblFungi"/>
</dbReference>
<dbReference type="PANTHER" id="PTHR12040:SF0">
    <property type="entry name" value="HISTONE CHAPERONE ASF1"/>
    <property type="match status" value="1"/>
</dbReference>
<feature type="compositionally biased region" description="Polar residues" evidence="11">
    <location>
        <begin position="269"/>
        <end position="279"/>
    </location>
</feature>
<reference evidence="12 13" key="1">
    <citation type="submission" date="2015-09" db="EMBL/GenBank/DDBJ databases">
        <title>Draft genome of a European isolate of the apple canker pathogen Neonectria ditissima.</title>
        <authorList>
            <person name="Gomez-Cortecero A."/>
            <person name="Harrison R.J."/>
            <person name="Armitage A.D."/>
        </authorList>
    </citation>
    <scope>NUCLEOTIDE SEQUENCE [LARGE SCALE GENOMIC DNA]</scope>
    <source>
        <strain evidence="12 13">R09/05</strain>
    </source>
</reference>
<keyword evidence="5" id="KW-0156">Chromatin regulator</keyword>
<dbReference type="GO" id="GO:0032968">
    <property type="term" value="P:positive regulation of transcription elongation by RNA polymerase II"/>
    <property type="evidence" value="ECO:0007669"/>
    <property type="project" value="EnsemblFungi"/>
</dbReference>
<keyword evidence="9" id="KW-0539">Nucleus</keyword>
<comment type="similarity">
    <text evidence="3 10">Belongs to the ASF1 family.</text>
</comment>
<evidence type="ECO:0000256" key="6">
    <source>
        <dbReference type="ARBA" id="ARBA00023015"/>
    </source>
</evidence>
<protein>
    <recommendedName>
        <fullName evidence="10">Histone chaperone</fullName>
    </recommendedName>
</protein>
<evidence type="ECO:0000256" key="1">
    <source>
        <dbReference type="ARBA" id="ARBA00003961"/>
    </source>
</evidence>
<dbReference type="GO" id="GO:0000781">
    <property type="term" value="C:chromosome, telomeric region"/>
    <property type="evidence" value="ECO:0007669"/>
    <property type="project" value="GOC"/>
</dbReference>
<evidence type="ECO:0000313" key="13">
    <source>
        <dbReference type="Proteomes" id="UP000050424"/>
    </source>
</evidence>
<keyword evidence="6" id="KW-0805">Transcription regulation</keyword>
<gene>
    <name evidence="12" type="ORF">AK830_g12589</name>
</gene>
<dbReference type="GO" id="GO:0005634">
    <property type="term" value="C:nucleus"/>
    <property type="evidence" value="ECO:0007669"/>
    <property type="project" value="UniProtKB-SubCell"/>
</dbReference>
<dbReference type="GO" id="GO:0006337">
    <property type="term" value="P:nucleosome disassembly"/>
    <property type="evidence" value="ECO:0007669"/>
    <property type="project" value="EnsemblFungi"/>
</dbReference>
<dbReference type="PIRSF" id="PIRSF037759">
    <property type="entry name" value="Histone_Asf1"/>
    <property type="match status" value="1"/>
</dbReference>
<evidence type="ECO:0000256" key="10">
    <source>
        <dbReference type="PIRNR" id="PIRNR037759"/>
    </source>
</evidence>
<dbReference type="GO" id="GO:0042393">
    <property type="term" value="F:histone binding"/>
    <property type="evidence" value="ECO:0007669"/>
    <property type="project" value="EnsemblFungi"/>
</dbReference>
<feature type="compositionally biased region" description="Acidic residues" evidence="11">
    <location>
        <begin position="200"/>
        <end position="263"/>
    </location>
</feature>
<evidence type="ECO:0000256" key="8">
    <source>
        <dbReference type="ARBA" id="ARBA00023186"/>
    </source>
</evidence>